<reference evidence="1 2" key="1">
    <citation type="submission" date="2019-03" db="EMBL/GenBank/DDBJ databases">
        <title>Nematode-trapping fungi genome.</title>
        <authorList>
            <person name="Vidal-Diez De Ulzurrun G."/>
        </authorList>
    </citation>
    <scope>NUCLEOTIDE SEQUENCE [LARGE SCALE GENOMIC DNA]</scope>
    <source>
        <strain evidence="1 2">TWF154</strain>
    </source>
</reference>
<dbReference type="EMBL" id="SOZJ01000008">
    <property type="protein sequence ID" value="TGJ63069.1"/>
    <property type="molecule type" value="Genomic_DNA"/>
</dbReference>
<sequence length="135" mass="15764">MSRRTSNVANSHKLSTKVDEIHANQRSAFPYSVPVVHHLLQMQATQTLPYLPEDRGRKFDRAFIELARVSHPLIHKKKKKAHRRSEHFNMLFDRKFCMCNNNVHRWGHGQSTRWYICCNSAPQLSSDEGLQPQSL</sequence>
<comment type="caution">
    <text evidence="1">The sequence shown here is derived from an EMBL/GenBank/DDBJ whole genome shotgun (WGS) entry which is preliminary data.</text>
</comment>
<organism evidence="1 2">
    <name type="scientific">Orbilia oligospora</name>
    <name type="common">Nematode-trapping fungus</name>
    <name type="synonym">Arthrobotrys oligospora</name>
    <dbReference type="NCBI Taxonomy" id="2813651"/>
    <lineage>
        <taxon>Eukaryota</taxon>
        <taxon>Fungi</taxon>
        <taxon>Dikarya</taxon>
        <taxon>Ascomycota</taxon>
        <taxon>Pezizomycotina</taxon>
        <taxon>Orbiliomycetes</taxon>
        <taxon>Orbiliales</taxon>
        <taxon>Orbiliaceae</taxon>
        <taxon>Orbilia</taxon>
    </lineage>
</organism>
<gene>
    <name evidence="1" type="ORF">EYR41_011017</name>
</gene>
<dbReference type="AlphaFoldDB" id="A0A8H2DSA8"/>
<dbReference type="Proteomes" id="UP000297595">
    <property type="component" value="Unassembled WGS sequence"/>
</dbReference>
<accession>A0A8H2DSA8</accession>
<name>A0A8H2DSA8_ORBOL</name>
<evidence type="ECO:0000313" key="2">
    <source>
        <dbReference type="Proteomes" id="UP000297595"/>
    </source>
</evidence>
<protein>
    <submittedName>
        <fullName evidence="1">Uncharacterized protein</fullName>
    </submittedName>
</protein>
<evidence type="ECO:0000313" key="1">
    <source>
        <dbReference type="EMBL" id="TGJ63069.1"/>
    </source>
</evidence>
<proteinExistence type="predicted"/>